<sequence length="147" mass="16547">MELTMAALTSLNSNCLSAIFLLLCYNSGYLQAEGKRFTIVDIKSHVNPEKIGFKSYIHENNTTFDMFVTLIKPLRTHDLLMITPLTLSQLACPLRPGVYNFTNLMVNSNSLVNTLDLGYYRFYIDVAQVSSAAVKLMDLQITTINQL</sequence>
<dbReference type="EMBL" id="CAJHJT010000001">
    <property type="protein sequence ID" value="CAD6995373.1"/>
    <property type="molecule type" value="Genomic_DNA"/>
</dbReference>
<evidence type="ECO:0000313" key="2">
    <source>
        <dbReference type="Proteomes" id="UP000606786"/>
    </source>
</evidence>
<gene>
    <name evidence="1" type="ORF">CCAP1982_LOCUS4091</name>
</gene>
<comment type="caution">
    <text evidence="1">The sequence shown here is derived from an EMBL/GenBank/DDBJ whole genome shotgun (WGS) entry which is preliminary data.</text>
</comment>
<accession>A0A811UDN6</accession>
<dbReference type="Proteomes" id="UP000606786">
    <property type="component" value="Unassembled WGS sequence"/>
</dbReference>
<name>A0A811UDN6_CERCA</name>
<keyword evidence="2" id="KW-1185">Reference proteome</keyword>
<evidence type="ECO:0000313" key="1">
    <source>
        <dbReference type="EMBL" id="CAD6995373.1"/>
    </source>
</evidence>
<reference evidence="1" key="1">
    <citation type="submission" date="2020-11" db="EMBL/GenBank/DDBJ databases">
        <authorList>
            <person name="Whitehead M."/>
        </authorList>
    </citation>
    <scope>NUCLEOTIDE SEQUENCE</scope>
    <source>
        <strain evidence="1">EGII</strain>
    </source>
</reference>
<dbReference type="AlphaFoldDB" id="A0A811UDN6"/>
<protein>
    <submittedName>
        <fullName evidence="1">(Mediterranean fruit fly) hypothetical protein</fullName>
    </submittedName>
</protein>
<organism evidence="1 2">
    <name type="scientific">Ceratitis capitata</name>
    <name type="common">Mediterranean fruit fly</name>
    <name type="synonym">Tephritis capitata</name>
    <dbReference type="NCBI Taxonomy" id="7213"/>
    <lineage>
        <taxon>Eukaryota</taxon>
        <taxon>Metazoa</taxon>
        <taxon>Ecdysozoa</taxon>
        <taxon>Arthropoda</taxon>
        <taxon>Hexapoda</taxon>
        <taxon>Insecta</taxon>
        <taxon>Pterygota</taxon>
        <taxon>Neoptera</taxon>
        <taxon>Endopterygota</taxon>
        <taxon>Diptera</taxon>
        <taxon>Brachycera</taxon>
        <taxon>Muscomorpha</taxon>
        <taxon>Tephritoidea</taxon>
        <taxon>Tephritidae</taxon>
        <taxon>Ceratitis</taxon>
        <taxon>Ceratitis</taxon>
    </lineage>
</organism>
<proteinExistence type="predicted"/>